<keyword evidence="3" id="KW-0238">DNA-binding</keyword>
<name>A0A1E8FLB1_9ALTE</name>
<comment type="similarity">
    <text evidence="1">Belongs to the LysR transcriptional regulatory family.</text>
</comment>
<proteinExistence type="inferred from homology"/>
<dbReference type="AlphaFoldDB" id="A0A1E8FLB1"/>
<evidence type="ECO:0000256" key="1">
    <source>
        <dbReference type="ARBA" id="ARBA00009437"/>
    </source>
</evidence>
<evidence type="ECO:0000256" key="2">
    <source>
        <dbReference type="ARBA" id="ARBA00023015"/>
    </source>
</evidence>
<dbReference type="CDD" id="cd05466">
    <property type="entry name" value="PBP2_LTTR_substrate"/>
    <property type="match status" value="1"/>
</dbReference>
<dbReference type="FunFam" id="1.10.10.10:FF:000001">
    <property type="entry name" value="LysR family transcriptional regulator"/>
    <property type="match status" value="1"/>
</dbReference>
<protein>
    <recommendedName>
        <fullName evidence="5">HTH lysR-type domain-containing protein</fullName>
    </recommendedName>
</protein>
<evidence type="ECO:0000256" key="4">
    <source>
        <dbReference type="ARBA" id="ARBA00023163"/>
    </source>
</evidence>
<evidence type="ECO:0000313" key="7">
    <source>
        <dbReference type="Proteomes" id="UP000176037"/>
    </source>
</evidence>
<dbReference type="Gene3D" id="3.40.190.290">
    <property type="match status" value="1"/>
</dbReference>
<dbReference type="Pfam" id="PF00126">
    <property type="entry name" value="HTH_1"/>
    <property type="match status" value="1"/>
</dbReference>
<dbReference type="Gene3D" id="1.10.10.10">
    <property type="entry name" value="Winged helix-like DNA-binding domain superfamily/Winged helix DNA-binding domain"/>
    <property type="match status" value="1"/>
</dbReference>
<feature type="domain" description="HTH lysR-type" evidence="5">
    <location>
        <begin position="1"/>
        <end position="58"/>
    </location>
</feature>
<dbReference type="OrthoDB" id="6971749at2"/>
<dbReference type="InterPro" id="IPR000847">
    <property type="entry name" value="LysR_HTH_N"/>
</dbReference>
<organism evidence="6 7">
    <name type="scientific">Alteromonas lipolytica</name>
    <dbReference type="NCBI Taxonomy" id="1856405"/>
    <lineage>
        <taxon>Bacteria</taxon>
        <taxon>Pseudomonadati</taxon>
        <taxon>Pseudomonadota</taxon>
        <taxon>Gammaproteobacteria</taxon>
        <taxon>Alteromonadales</taxon>
        <taxon>Alteromonadaceae</taxon>
        <taxon>Alteromonas/Salinimonas group</taxon>
        <taxon>Alteromonas</taxon>
    </lineage>
</organism>
<dbReference type="RefSeq" id="WP_070174518.1">
    <property type="nucleotide sequence ID" value="NZ_BMJR01000004.1"/>
</dbReference>
<dbReference type="InterPro" id="IPR036388">
    <property type="entry name" value="WH-like_DNA-bd_sf"/>
</dbReference>
<dbReference type="GO" id="GO:0000976">
    <property type="term" value="F:transcription cis-regulatory region binding"/>
    <property type="evidence" value="ECO:0007669"/>
    <property type="project" value="TreeGrafter"/>
</dbReference>
<dbReference type="EMBL" id="MJIC01000001">
    <property type="protein sequence ID" value="OFI36408.1"/>
    <property type="molecule type" value="Genomic_DNA"/>
</dbReference>
<dbReference type="SUPFAM" id="SSF46785">
    <property type="entry name" value="Winged helix' DNA-binding domain"/>
    <property type="match status" value="1"/>
</dbReference>
<dbReference type="PROSITE" id="PS50931">
    <property type="entry name" value="HTH_LYSR"/>
    <property type="match status" value="1"/>
</dbReference>
<reference evidence="6 7" key="1">
    <citation type="submission" date="2016-09" db="EMBL/GenBank/DDBJ databases">
        <title>Alteromonas lipolytica, a new species isolated from sea water.</title>
        <authorList>
            <person name="Wu Y.-H."/>
            <person name="Cheng H."/>
            <person name="Xu X.-W."/>
        </authorList>
    </citation>
    <scope>NUCLEOTIDE SEQUENCE [LARGE SCALE GENOMIC DNA]</scope>
    <source>
        <strain evidence="6 7">JW12</strain>
    </source>
</reference>
<dbReference type="GO" id="GO:0003700">
    <property type="term" value="F:DNA-binding transcription factor activity"/>
    <property type="evidence" value="ECO:0007669"/>
    <property type="project" value="InterPro"/>
</dbReference>
<dbReference type="Pfam" id="PF03466">
    <property type="entry name" value="LysR_substrate"/>
    <property type="match status" value="1"/>
</dbReference>
<dbReference type="STRING" id="1856405.BFC17_00565"/>
<dbReference type="PANTHER" id="PTHR30126">
    <property type="entry name" value="HTH-TYPE TRANSCRIPTIONAL REGULATOR"/>
    <property type="match status" value="1"/>
</dbReference>
<keyword evidence="2" id="KW-0805">Transcription regulation</keyword>
<keyword evidence="7" id="KW-1185">Reference proteome</keyword>
<evidence type="ECO:0000259" key="5">
    <source>
        <dbReference type="PROSITE" id="PS50931"/>
    </source>
</evidence>
<evidence type="ECO:0000313" key="6">
    <source>
        <dbReference type="EMBL" id="OFI36408.1"/>
    </source>
</evidence>
<dbReference type="SUPFAM" id="SSF53850">
    <property type="entry name" value="Periplasmic binding protein-like II"/>
    <property type="match status" value="1"/>
</dbReference>
<keyword evidence="4" id="KW-0804">Transcription</keyword>
<sequence length="297" mass="33306">MTLEQLRMFVTVAEHGSIARAAEVLHKTQPALSIAIKRFQEELQLSLLRKTANRLQLTADGQRLLPHCRYLLRQEKDIGTLAAHLRQGHESKIEFAFDTICQQDSFFDAITQTQQQFPQTELYISAVQRLGAIQRIIDGTADIAVSPWTHSFHELASFETMPFGRFEVVAVIHQRLLEKIGGSPFSSSQLRDIPLLMPQSFDIDLNIEKVMGVVPSSTMRTNDTSTQKGLLLRCAGWGYIPKDRVAEELGDGSLVQLQLDDVTSSIKGEINLVREKKRPKGPVASFLWQALTALETP</sequence>
<dbReference type="Proteomes" id="UP000176037">
    <property type="component" value="Unassembled WGS sequence"/>
</dbReference>
<dbReference type="PANTHER" id="PTHR30126:SF91">
    <property type="entry name" value="LYSR FAMILY TRANSCRIPTIONAL REGULATOR"/>
    <property type="match status" value="1"/>
</dbReference>
<comment type="caution">
    <text evidence="6">The sequence shown here is derived from an EMBL/GenBank/DDBJ whole genome shotgun (WGS) entry which is preliminary data.</text>
</comment>
<dbReference type="InterPro" id="IPR036390">
    <property type="entry name" value="WH_DNA-bd_sf"/>
</dbReference>
<accession>A0A1E8FLB1</accession>
<evidence type="ECO:0000256" key="3">
    <source>
        <dbReference type="ARBA" id="ARBA00023125"/>
    </source>
</evidence>
<dbReference type="InterPro" id="IPR005119">
    <property type="entry name" value="LysR_subst-bd"/>
</dbReference>
<gene>
    <name evidence="6" type="ORF">BFC17_00565</name>
</gene>